<sequence length="223" mass="25778">MEFALLLVLLVMNAFNMTTENPISHYRFDVNPVEICPKNATEFETAARTRNCSGNGRYLCAPDRNLSNLIEFCTDTKRSLFEKGNCVQLEGTGDLNHYPCVESFVSGCPTEPYTDDEIYKYPACLQLNLDFNCFVANKNCQKRLLTTTETYFNDSKDIDVLRNSEPETFDGSIKLQIVIFIVNGFLYVAVITGFVAIYLYKREKYKKGKKKWYLEKRKERDNH</sequence>
<proteinExistence type="predicted"/>
<keyword evidence="1" id="KW-0472">Membrane</keyword>
<dbReference type="AlphaFoldDB" id="A0A8W8JEH8"/>
<feature type="signal peptide" evidence="2">
    <location>
        <begin position="1"/>
        <end position="20"/>
    </location>
</feature>
<evidence type="ECO:0000313" key="4">
    <source>
        <dbReference type="Proteomes" id="UP000005408"/>
    </source>
</evidence>
<reference evidence="3" key="1">
    <citation type="submission" date="2022-08" db="UniProtKB">
        <authorList>
            <consortium name="EnsemblMetazoa"/>
        </authorList>
    </citation>
    <scope>IDENTIFICATION</scope>
    <source>
        <strain evidence="3">05x7-T-G4-1.051#20</strain>
    </source>
</reference>
<feature type="transmembrane region" description="Helical" evidence="1">
    <location>
        <begin position="177"/>
        <end position="200"/>
    </location>
</feature>
<keyword evidence="4" id="KW-1185">Reference proteome</keyword>
<organism evidence="3 4">
    <name type="scientific">Magallana gigas</name>
    <name type="common">Pacific oyster</name>
    <name type="synonym">Crassostrea gigas</name>
    <dbReference type="NCBI Taxonomy" id="29159"/>
    <lineage>
        <taxon>Eukaryota</taxon>
        <taxon>Metazoa</taxon>
        <taxon>Spiralia</taxon>
        <taxon>Lophotrochozoa</taxon>
        <taxon>Mollusca</taxon>
        <taxon>Bivalvia</taxon>
        <taxon>Autobranchia</taxon>
        <taxon>Pteriomorphia</taxon>
        <taxon>Ostreida</taxon>
        <taxon>Ostreoidea</taxon>
        <taxon>Ostreidae</taxon>
        <taxon>Magallana</taxon>
    </lineage>
</organism>
<feature type="chain" id="PRO_5036485994" evidence="2">
    <location>
        <begin position="21"/>
        <end position="223"/>
    </location>
</feature>
<dbReference type="Proteomes" id="UP000005408">
    <property type="component" value="Unassembled WGS sequence"/>
</dbReference>
<dbReference type="EnsemblMetazoa" id="G18846.1">
    <property type="protein sequence ID" value="G18846.1:cds"/>
    <property type="gene ID" value="G18846"/>
</dbReference>
<keyword evidence="1" id="KW-0812">Transmembrane</keyword>
<accession>A0A8W8JEH8</accession>
<protein>
    <submittedName>
        <fullName evidence="3">Uncharacterized protein</fullName>
    </submittedName>
</protein>
<name>A0A8W8JEH8_MAGGI</name>
<evidence type="ECO:0000313" key="3">
    <source>
        <dbReference type="EnsemblMetazoa" id="G18846.1:cds"/>
    </source>
</evidence>
<keyword evidence="2" id="KW-0732">Signal</keyword>
<evidence type="ECO:0000256" key="1">
    <source>
        <dbReference type="SAM" id="Phobius"/>
    </source>
</evidence>
<evidence type="ECO:0000256" key="2">
    <source>
        <dbReference type="SAM" id="SignalP"/>
    </source>
</evidence>
<keyword evidence="1" id="KW-1133">Transmembrane helix</keyword>